<sequence length="302" mass="33879">MLKKTWLCLMLLTMLVVPLAGAASAYTSNNWMGEVNGSLSLSSLTIPGTHDSGALYEPVYGTAKNQDLTIAQQLSIGVRYLDIRTRHFKNAFEIHHGAVYQQQNFDSVLNTVISFLNSNPTETVIMSVKEEHTAAENTRSFEATFNAYTSKNPGKWLLTDRVPTLDQARGKIVLLRRFSATQLPKGLDATAWKENTTFTIQNTAANLKIQDYYKVSDKAKKWNDIQSMYNEAKNSNPSWLYINYTSGYKPGIFGIPDIRDTKDYVNPKVLDLFTANTRGRFGISAMDFITSEHASKMIATNF</sequence>
<evidence type="ECO:0000256" key="2">
    <source>
        <dbReference type="ARBA" id="ARBA00012581"/>
    </source>
</evidence>
<dbReference type="EC" id="4.6.1.13" evidence="2"/>
<dbReference type="Proteomes" id="UP000300879">
    <property type="component" value="Chromosome"/>
</dbReference>
<evidence type="ECO:0000256" key="7">
    <source>
        <dbReference type="SAM" id="SignalP"/>
    </source>
</evidence>
<name>A0A4P8XGL4_9BACL</name>
<evidence type="ECO:0000256" key="1">
    <source>
        <dbReference type="ARBA" id="ARBA00001316"/>
    </source>
</evidence>
<feature type="chain" id="PRO_5020682583" description="1-phosphatidylinositol phosphodiesterase" evidence="7">
    <location>
        <begin position="23"/>
        <end position="302"/>
    </location>
</feature>
<protein>
    <recommendedName>
        <fullName evidence="3">1-phosphatidylinositol phosphodiesterase</fullName>
        <ecNumber evidence="2">4.6.1.13</ecNumber>
    </recommendedName>
    <alternativeName>
        <fullName evidence="5">Phosphatidylinositol diacylglycerol-lyase</fullName>
    </alternativeName>
    <alternativeName>
        <fullName evidence="6">Phosphatidylinositol-specific phospholipase C</fullName>
    </alternativeName>
</protein>
<keyword evidence="10" id="KW-1185">Reference proteome</keyword>
<evidence type="ECO:0000256" key="6">
    <source>
        <dbReference type="ARBA" id="ARBA00030782"/>
    </source>
</evidence>
<organism evidence="9 10">
    <name type="scientific">Paenibacillus algicola</name>
    <dbReference type="NCBI Taxonomy" id="2565926"/>
    <lineage>
        <taxon>Bacteria</taxon>
        <taxon>Bacillati</taxon>
        <taxon>Bacillota</taxon>
        <taxon>Bacilli</taxon>
        <taxon>Bacillales</taxon>
        <taxon>Paenibacillaceae</taxon>
        <taxon>Paenibacillus</taxon>
    </lineage>
</organism>
<evidence type="ECO:0000313" key="9">
    <source>
        <dbReference type="EMBL" id="QCT01606.1"/>
    </source>
</evidence>
<proteinExistence type="predicted"/>
<dbReference type="InterPro" id="IPR017946">
    <property type="entry name" value="PLC-like_Pdiesterase_TIM-brl"/>
</dbReference>
<dbReference type="PANTHER" id="PTHR13593">
    <property type="match status" value="1"/>
</dbReference>
<evidence type="ECO:0000256" key="3">
    <source>
        <dbReference type="ARBA" id="ARBA00019758"/>
    </source>
</evidence>
<keyword evidence="4" id="KW-0443">Lipid metabolism</keyword>
<evidence type="ECO:0000256" key="5">
    <source>
        <dbReference type="ARBA" id="ARBA00030474"/>
    </source>
</evidence>
<dbReference type="Gene3D" id="3.20.20.190">
    <property type="entry name" value="Phosphatidylinositol (PI) phosphodiesterase"/>
    <property type="match status" value="1"/>
</dbReference>
<dbReference type="Pfam" id="PF00388">
    <property type="entry name" value="PI-PLC-X"/>
    <property type="match status" value="1"/>
</dbReference>
<keyword evidence="4" id="KW-0442">Lipid degradation</keyword>
<dbReference type="PROSITE" id="PS50007">
    <property type="entry name" value="PIPLC_X_DOMAIN"/>
    <property type="match status" value="1"/>
</dbReference>
<dbReference type="InterPro" id="IPR000909">
    <property type="entry name" value="PLipase_C_PInositol-sp_X_dom"/>
</dbReference>
<evidence type="ECO:0000256" key="4">
    <source>
        <dbReference type="ARBA" id="ARBA00022963"/>
    </source>
</evidence>
<dbReference type="GO" id="GO:0008081">
    <property type="term" value="F:phosphoric diester hydrolase activity"/>
    <property type="evidence" value="ECO:0007669"/>
    <property type="project" value="InterPro"/>
</dbReference>
<dbReference type="EMBL" id="CP040396">
    <property type="protein sequence ID" value="QCT01606.1"/>
    <property type="molecule type" value="Genomic_DNA"/>
</dbReference>
<dbReference type="RefSeq" id="WP_138224714.1">
    <property type="nucleotide sequence ID" value="NZ_CP040396.1"/>
</dbReference>
<dbReference type="SMART" id="SM00148">
    <property type="entry name" value="PLCXc"/>
    <property type="match status" value="1"/>
</dbReference>
<dbReference type="InterPro" id="IPR051057">
    <property type="entry name" value="PI-PLC_domain"/>
</dbReference>
<dbReference type="AlphaFoldDB" id="A0A4P8XGL4"/>
<dbReference type="SUPFAM" id="SSF51695">
    <property type="entry name" value="PLC-like phosphodiesterases"/>
    <property type="match status" value="1"/>
</dbReference>
<dbReference type="GO" id="GO:0004436">
    <property type="term" value="F:phosphatidylinositol diacylglycerol-lyase activity"/>
    <property type="evidence" value="ECO:0007669"/>
    <property type="project" value="UniProtKB-EC"/>
</dbReference>
<feature type="signal peptide" evidence="7">
    <location>
        <begin position="1"/>
        <end position="22"/>
    </location>
</feature>
<evidence type="ECO:0000313" key="10">
    <source>
        <dbReference type="Proteomes" id="UP000300879"/>
    </source>
</evidence>
<keyword evidence="9" id="KW-0456">Lyase</keyword>
<keyword evidence="7" id="KW-0732">Signal</keyword>
<dbReference type="PANTHER" id="PTHR13593:SF113">
    <property type="entry name" value="SI:DKEY-266F7.9"/>
    <property type="match status" value="1"/>
</dbReference>
<accession>A0A4P8XGL4</accession>
<dbReference type="GO" id="GO:0016042">
    <property type="term" value="P:lipid catabolic process"/>
    <property type="evidence" value="ECO:0007669"/>
    <property type="project" value="UniProtKB-KW"/>
</dbReference>
<evidence type="ECO:0000259" key="8">
    <source>
        <dbReference type="SMART" id="SM00148"/>
    </source>
</evidence>
<comment type="catalytic activity">
    <reaction evidence="1">
        <text>a 1,2-diacyl-sn-glycero-3-phospho-(1D-myo-inositol) = 1D-myo-inositol 1,2-cyclic phosphate + a 1,2-diacyl-sn-glycerol</text>
        <dbReference type="Rhea" id="RHEA:17093"/>
        <dbReference type="ChEBI" id="CHEBI:17815"/>
        <dbReference type="ChEBI" id="CHEBI:57880"/>
        <dbReference type="ChEBI" id="CHEBI:58484"/>
        <dbReference type="EC" id="4.6.1.13"/>
    </reaction>
</comment>
<dbReference type="KEGG" id="palo:E6C60_0885"/>
<dbReference type="OrthoDB" id="7191982at2"/>
<dbReference type="CDD" id="cd08586">
    <property type="entry name" value="PI-PLCc_BcPLC_like"/>
    <property type="match status" value="1"/>
</dbReference>
<reference evidence="9 10" key="1">
    <citation type="submission" date="2019-05" db="EMBL/GenBank/DDBJ databases">
        <authorList>
            <person name="Chen C."/>
        </authorList>
    </citation>
    <scope>NUCLEOTIDE SEQUENCE [LARGE SCALE GENOMIC DNA]</scope>
    <source>
        <strain evidence="9 10">HB172198</strain>
    </source>
</reference>
<gene>
    <name evidence="9" type="ORF">E6C60_0885</name>
</gene>
<feature type="domain" description="Phosphatidylinositol-specific phospholipase C X" evidence="8">
    <location>
        <begin position="38"/>
        <end position="177"/>
    </location>
</feature>